<evidence type="ECO:0000313" key="2">
    <source>
        <dbReference type="Proteomes" id="UP001189624"/>
    </source>
</evidence>
<keyword evidence="2" id="KW-1185">Reference proteome</keyword>
<name>A0AA86W2Q5_9FABA</name>
<reference evidence="1" key="1">
    <citation type="submission" date="2023-10" db="EMBL/GenBank/DDBJ databases">
        <authorList>
            <person name="Domelevo Entfellner J.-B."/>
        </authorList>
    </citation>
    <scope>NUCLEOTIDE SEQUENCE</scope>
</reference>
<accession>A0AA86W2Q5</accession>
<sequence length="105" mass="11758">MTLPELQMSNVGDDTNTLQCLPGIQGLANKASAQRATFFLHPIYLSCVENQTEPVEKNIQHAKEAIIIDKNCFVHASESAVKAMNITHVKRTMKHITDQVRCDKH</sequence>
<dbReference type="Gramene" id="rna-AYBTSS11_LOCUS29610">
    <property type="protein sequence ID" value="CAJ1977445.1"/>
    <property type="gene ID" value="gene-AYBTSS11_LOCUS29610"/>
</dbReference>
<dbReference type="AlphaFoldDB" id="A0AA86W2Q5"/>
<evidence type="ECO:0000313" key="1">
    <source>
        <dbReference type="EMBL" id="CAJ1977445.1"/>
    </source>
</evidence>
<protein>
    <submittedName>
        <fullName evidence="1">Uncharacterized protein</fullName>
    </submittedName>
</protein>
<gene>
    <name evidence="1" type="ORF">AYBTSS11_LOCUS29610</name>
</gene>
<proteinExistence type="predicted"/>
<dbReference type="EMBL" id="OY731407">
    <property type="protein sequence ID" value="CAJ1977445.1"/>
    <property type="molecule type" value="Genomic_DNA"/>
</dbReference>
<dbReference type="Proteomes" id="UP001189624">
    <property type="component" value="Chromosome 10"/>
</dbReference>
<organism evidence="1 2">
    <name type="scientific">Sphenostylis stenocarpa</name>
    <dbReference type="NCBI Taxonomy" id="92480"/>
    <lineage>
        <taxon>Eukaryota</taxon>
        <taxon>Viridiplantae</taxon>
        <taxon>Streptophyta</taxon>
        <taxon>Embryophyta</taxon>
        <taxon>Tracheophyta</taxon>
        <taxon>Spermatophyta</taxon>
        <taxon>Magnoliopsida</taxon>
        <taxon>eudicotyledons</taxon>
        <taxon>Gunneridae</taxon>
        <taxon>Pentapetalae</taxon>
        <taxon>rosids</taxon>
        <taxon>fabids</taxon>
        <taxon>Fabales</taxon>
        <taxon>Fabaceae</taxon>
        <taxon>Papilionoideae</taxon>
        <taxon>50 kb inversion clade</taxon>
        <taxon>NPAAA clade</taxon>
        <taxon>indigoferoid/millettioid clade</taxon>
        <taxon>Phaseoleae</taxon>
        <taxon>Sphenostylis</taxon>
    </lineage>
</organism>